<proteinExistence type="predicted"/>
<dbReference type="Proteomes" id="UP000218334">
    <property type="component" value="Unassembled WGS sequence"/>
</dbReference>
<gene>
    <name evidence="1" type="ORF">ARMSODRAFT_967000</name>
</gene>
<reference evidence="2" key="1">
    <citation type="journal article" date="2017" name="Nat. Ecol. Evol.">
        <title>Genome expansion and lineage-specific genetic innovations in the forest pathogenic fungi Armillaria.</title>
        <authorList>
            <person name="Sipos G."/>
            <person name="Prasanna A.N."/>
            <person name="Walter M.C."/>
            <person name="O'Connor E."/>
            <person name="Balint B."/>
            <person name="Krizsan K."/>
            <person name="Kiss B."/>
            <person name="Hess J."/>
            <person name="Varga T."/>
            <person name="Slot J."/>
            <person name="Riley R."/>
            <person name="Boka B."/>
            <person name="Rigling D."/>
            <person name="Barry K."/>
            <person name="Lee J."/>
            <person name="Mihaltcheva S."/>
            <person name="LaButti K."/>
            <person name="Lipzen A."/>
            <person name="Waldron R."/>
            <person name="Moloney N.M."/>
            <person name="Sperisen C."/>
            <person name="Kredics L."/>
            <person name="Vagvoelgyi C."/>
            <person name="Patrignani A."/>
            <person name="Fitzpatrick D."/>
            <person name="Nagy I."/>
            <person name="Doyle S."/>
            <person name="Anderson J.B."/>
            <person name="Grigoriev I.V."/>
            <person name="Gueldener U."/>
            <person name="Muensterkoetter M."/>
            <person name="Nagy L.G."/>
        </authorList>
    </citation>
    <scope>NUCLEOTIDE SEQUENCE [LARGE SCALE GENOMIC DNA]</scope>
    <source>
        <strain evidence="2">28-4</strain>
    </source>
</reference>
<accession>A0A2H3AKB7</accession>
<organism evidence="1 2">
    <name type="scientific">Armillaria solidipes</name>
    <dbReference type="NCBI Taxonomy" id="1076256"/>
    <lineage>
        <taxon>Eukaryota</taxon>
        <taxon>Fungi</taxon>
        <taxon>Dikarya</taxon>
        <taxon>Basidiomycota</taxon>
        <taxon>Agaricomycotina</taxon>
        <taxon>Agaricomycetes</taxon>
        <taxon>Agaricomycetidae</taxon>
        <taxon>Agaricales</taxon>
        <taxon>Marasmiineae</taxon>
        <taxon>Physalacriaceae</taxon>
        <taxon>Armillaria</taxon>
    </lineage>
</organism>
<evidence type="ECO:0000313" key="1">
    <source>
        <dbReference type="EMBL" id="PBK59335.1"/>
    </source>
</evidence>
<dbReference type="EMBL" id="KZ293507">
    <property type="protein sequence ID" value="PBK59335.1"/>
    <property type="molecule type" value="Genomic_DNA"/>
</dbReference>
<dbReference type="AlphaFoldDB" id="A0A2H3AKB7"/>
<name>A0A2H3AKB7_9AGAR</name>
<sequence length="83" mass="9500">MLLKNSNSSSQHSPFHLTANTCEIFRSFLSFPARDVTVNDGDCIGNAFTKLLHFVFVSFDFLQDDRVSNCKGHWELYKLRGAR</sequence>
<keyword evidence="2" id="KW-1185">Reference proteome</keyword>
<protein>
    <submittedName>
        <fullName evidence="1">Uncharacterized protein</fullName>
    </submittedName>
</protein>
<evidence type="ECO:0000313" key="2">
    <source>
        <dbReference type="Proteomes" id="UP000218334"/>
    </source>
</evidence>